<proteinExistence type="predicted"/>
<protein>
    <submittedName>
        <fullName evidence="3">Uncharacterized protein</fullName>
    </submittedName>
</protein>
<sequence length="146" mass="14945">MDRFLQISIAVLCLLAVVYADPPADVNHMNRQINQAAAAVIQNAQAQLNNSMNSAQPGSSVAVSCSSDAQGNSNCQRKTVDAAGNTNIINTSGQSQPGGAVVSSSSNNNGAQPAGVHTTTINGGTTLNCLCSILSVLSIYLVSRLL</sequence>
<dbReference type="EMBL" id="BDGG01000017">
    <property type="protein sequence ID" value="GAV08362.1"/>
    <property type="molecule type" value="Genomic_DNA"/>
</dbReference>
<feature type="signal peptide" evidence="2">
    <location>
        <begin position="1"/>
        <end position="20"/>
    </location>
</feature>
<dbReference type="Proteomes" id="UP000186922">
    <property type="component" value="Unassembled WGS sequence"/>
</dbReference>
<gene>
    <name evidence="3" type="primary">RvY_18070-1</name>
    <name evidence="3" type="synonym">RvY_18070.1</name>
    <name evidence="3" type="ORF">RvY_18070</name>
</gene>
<accession>A0A1D1W4E6</accession>
<evidence type="ECO:0000313" key="3">
    <source>
        <dbReference type="EMBL" id="GAV08362.1"/>
    </source>
</evidence>
<evidence type="ECO:0000313" key="4">
    <source>
        <dbReference type="Proteomes" id="UP000186922"/>
    </source>
</evidence>
<evidence type="ECO:0000256" key="1">
    <source>
        <dbReference type="SAM" id="MobiDB-lite"/>
    </source>
</evidence>
<comment type="caution">
    <text evidence="3">The sequence shown here is derived from an EMBL/GenBank/DDBJ whole genome shotgun (WGS) entry which is preliminary data.</text>
</comment>
<name>A0A1D1W4E6_RAMVA</name>
<keyword evidence="4" id="KW-1185">Reference proteome</keyword>
<reference evidence="3 4" key="1">
    <citation type="journal article" date="2016" name="Nat. Commun.">
        <title>Extremotolerant tardigrade genome and improved radiotolerance of human cultured cells by tardigrade-unique protein.</title>
        <authorList>
            <person name="Hashimoto T."/>
            <person name="Horikawa D.D."/>
            <person name="Saito Y."/>
            <person name="Kuwahara H."/>
            <person name="Kozuka-Hata H."/>
            <person name="Shin-I T."/>
            <person name="Minakuchi Y."/>
            <person name="Ohishi K."/>
            <person name="Motoyama A."/>
            <person name="Aizu T."/>
            <person name="Enomoto A."/>
            <person name="Kondo K."/>
            <person name="Tanaka S."/>
            <person name="Hara Y."/>
            <person name="Koshikawa S."/>
            <person name="Sagara H."/>
            <person name="Miura T."/>
            <person name="Yokobori S."/>
            <person name="Miyagawa K."/>
            <person name="Suzuki Y."/>
            <person name="Kubo T."/>
            <person name="Oyama M."/>
            <person name="Kohara Y."/>
            <person name="Fujiyama A."/>
            <person name="Arakawa K."/>
            <person name="Katayama T."/>
            <person name="Toyoda A."/>
            <person name="Kunieda T."/>
        </authorList>
    </citation>
    <scope>NUCLEOTIDE SEQUENCE [LARGE SCALE GENOMIC DNA]</scope>
    <source>
        <strain evidence="3 4">YOKOZUNA-1</strain>
    </source>
</reference>
<feature type="chain" id="PRO_5008899197" evidence="2">
    <location>
        <begin position="21"/>
        <end position="146"/>
    </location>
</feature>
<keyword evidence="2" id="KW-0732">Signal</keyword>
<organism evidence="3 4">
    <name type="scientific">Ramazzottius varieornatus</name>
    <name type="common">Water bear</name>
    <name type="synonym">Tardigrade</name>
    <dbReference type="NCBI Taxonomy" id="947166"/>
    <lineage>
        <taxon>Eukaryota</taxon>
        <taxon>Metazoa</taxon>
        <taxon>Ecdysozoa</taxon>
        <taxon>Tardigrada</taxon>
        <taxon>Eutardigrada</taxon>
        <taxon>Parachela</taxon>
        <taxon>Hypsibioidea</taxon>
        <taxon>Ramazzottiidae</taxon>
        <taxon>Ramazzottius</taxon>
    </lineage>
</organism>
<dbReference type="AlphaFoldDB" id="A0A1D1W4E6"/>
<feature type="region of interest" description="Disordered" evidence="1">
    <location>
        <begin position="91"/>
        <end position="113"/>
    </location>
</feature>
<feature type="compositionally biased region" description="Low complexity" evidence="1">
    <location>
        <begin position="98"/>
        <end position="111"/>
    </location>
</feature>
<evidence type="ECO:0000256" key="2">
    <source>
        <dbReference type="SAM" id="SignalP"/>
    </source>
</evidence>